<dbReference type="GO" id="GO:0016787">
    <property type="term" value="F:hydrolase activity"/>
    <property type="evidence" value="ECO:0007669"/>
    <property type="project" value="UniProtKB-KW"/>
</dbReference>
<organism evidence="5 6">
    <name type="scientific">Roseovarius nubinhibens</name>
    <dbReference type="NCBI Taxonomy" id="314263"/>
    <lineage>
        <taxon>Bacteria</taxon>
        <taxon>Pseudomonadati</taxon>
        <taxon>Pseudomonadota</taxon>
        <taxon>Alphaproteobacteria</taxon>
        <taxon>Rhodobacterales</taxon>
        <taxon>Roseobacteraceae</taxon>
        <taxon>Roseovarius</taxon>
    </lineage>
</organism>
<dbReference type="InterPro" id="IPR052708">
    <property type="entry name" value="PxpC"/>
</dbReference>
<evidence type="ECO:0000313" key="6">
    <source>
        <dbReference type="Proteomes" id="UP000264719"/>
    </source>
</evidence>
<dbReference type="SUPFAM" id="SSF50891">
    <property type="entry name" value="Cyclophilin-like"/>
    <property type="match status" value="1"/>
</dbReference>
<dbReference type="InterPro" id="IPR029000">
    <property type="entry name" value="Cyclophilin-like_dom_sf"/>
</dbReference>
<gene>
    <name evidence="5" type="ORF">DCS45_13910</name>
</gene>
<comment type="caution">
    <text evidence="5">The sequence shown here is derived from an EMBL/GenBank/DDBJ whole genome shotgun (WGS) entry which is preliminary data.</text>
</comment>
<dbReference type="EMBL" id="DMVW01000130">
    <property type="protein sequence ID" value="HAR52953.1"/>
    <property type="molecule type" value="Genomic_DNA"/>
</dbReference>
<dbReference type="PANTHER" id="PTHR43309">
    <property type="entry name" value="5-OXOPROLINASE SUBUNIT C"/>
    <property type="match status" value="1"/>
</dbReference>
<keyword evidence="1" id="KW-0547">Nucleotide-binding</keyword>
<evidence type="ECO:0000313" key="5">
    <source>
        <dbReference type="EMBL" id="HAR52953.1"/>
    </source>
</evidence>
<evidence type="ECO:0000256" key="1">
    <source>
        <dbReference type="ARBA" id="ARBA00022741"/>
    </source>
</evidence>
<dbReference type="Pfam" id="PF02626">
    <property type="entry name" value="CT_A_B"/>
    <property type="match status" value="1"/>
</dbReference>
<accession>A0A348WEJ1</accession>
<dbReference type="InterPro" id="IPR003778">
    <property type="entry name" value="CT_A_B"/>
</dbReference>
<reference evidence="5 6" key="1">
    <citation type="journal article" date="2018" name="Nat. Biotechnol.">
        <title>A standardized bacterial taxonomy based on genome phylogeny substantially revises the tree of life.</title>
        <authorList>
            <person name="Parks D.H."/>
            <person name="Chuvochina M."/>
            <person name="Waite D.W."/>
            <person name="Rinke C."/>
            <person name="Skarshewski A."/>
            <person name="Chaumeil P.A."/>
            <person name="Hugenholtz P."/>
        </authorList>
    </citation>
    <scope>NUCLEOTIDE SEQUENCE [LARGE SCALE GENOMIC DNA]</scope>
    <source>
        <strain evidence="5">UBA9169</strain>
    </source>
</reference>
<dbReference type="AlphaFoldDB" id="A0A348WEJ1"/>
<dbReference type="RefSeq" id="WP_339855659.1">
    <property type="nucleotide sequence ID" value="NZ_CAXAXR010000023.1"/>
</dbReference>
<proteinExistence type="predicted"/>
<protein>
    <submittedName>
        <fullName evidence="5">Allophanate hydrolase</fullName>
    </submittedName>
</protein>
<evidence type="ECO:0000259" key="4">
    <source>
        <dbReference type="SMART" id="SM00797"/>
    </source>
</evidence>
<dbReference type="SMART" id="SM00797">
    <property type="entry name" value="AHS2"/>
    <property type="match status" value="1"/>
</dbReference>
<keyword evidence="3" id="KW-0067">ATP-binding</keyword>
<dbReference type="Proteomes" id="UP000264719">
    <property type="component" value="Unassembled WGS sequence"/>
</dbReference>
<keyword evidence="2 5" id="KW-0378">Hydrolase</keyword>
<name>A0A348WEJ1_9RHOB</name>
<dbReference type="GO" id="GO:0005524">
    <property type="term" value="F:ATP binding"/>
    <property type="evidence" value="ECO:0007669"/>
    <property type="project" value="UniProtKB-KW"/>
</dbReference>
<evidence type="ECO:0000256" key="3">
    <source>
        <dbReference type="ARBA" id="ARBA00022840"/>
    </source>
</evidence>
<dbReference type="Gene3D" id="2.40.100.10">
    <property type="entry name" value="Cyclophilin-like"/>
    <property type="match status" value="1"/>
</dbReference>
<feature type="domain" description="Carboxyltransferase" evidence="4">
    <location>
        <begin position="27"/>
        <end position="303"/>
    </location>
</feature>
<evidence type="ECO:0000256" key="2">
    <source>
        <dbReference type="ARBA" id="ARBA00022801"/>
    </source>
</evidence>
<sequence>MSDAEFRVQFAGPLVSFQDAGRRGHMRFGVPASGPMDRLAYRAALAALGAAADATVIEVSMGGLQLECVSGRLSLALAGGDFQIEIGGTKLSGWTVFEIEAGQRLSIRPGKQGSWAYLAFAGDLQAERWLGHAATHSTSGFGGGQLQTGQRLRVENAQLREDRHGQIALPELRNMADPMRVVMGPQDRCFTDAILSSYRQEEFRLTDAYDRMGVRLSGPELTLSEALSIPSEPITRGSVQVSGDGVATVLLADHQTTGGYPKIATILACDTDRLTQLRAGDALRFQSVSAEEAVAISRSYAAALDAYLAEIGEPKGTLAQRLMRENLISGYELSAETNDAAESGGSARK</sequence>
<dbReference type="PANTHER" id="PTHR43309:SF5">
    <property type="entry name" value="5-OXOPROLINASE SUBUNIT C"/>
    <property type="match status" value="1"/>
</dbReference>